<feature type="transmembrane region" description="Helical" evidence="9">
    <location>
        <begin position="170"/>
        <end position="193"/>
    </location>
</feature>
<dbReference type="OrthoDB" id="10037617at2759"/>
<keyword evidence="12" id="KW-1185">Reference proteome</keyword>
<evidence type="ECO:0000256" key="9">
    <source>
        <dbReference type="SAM" id="Phobius"/>
    </source>
</evidence>
<dbReference type="GO" id="GO:0005886">
    <property type="term" value="C:plasma membrane"/>
    <property type="evidence" value="ECO:0007669"/>
    <property type="project" value="TreeGrafter"/>
</dbReference>
<dbReference type="InterPro" id="IPR017452">
    <property type="entry name" value="GPCR_Rhodpsn_7TM"/>
</dbReference>
<reference evidence="11 12" key="1">
    <citation type="journal article" date="2018" name="Sci. Rep.">
        <title>Comparative analysis of the Pocillopora damicornis genome highlights role of immune system in coral evolution.</title>
        <authorList>
            <person name="Cunning R."/>
            <person name="Bay R.A."/>
            <person name="Gillette P."/>
            <person name="Baker A.C."/>
            <person name="Traylor-Knowles N."/>
        </authorList>
    </citation>
    <scope>NUCLEOTIDE SEQUENCE [LARGE SCALE GENOMIC DNA]</scope>
    <source>
        <strain evidence="11">RSMAS</strain>
        <tissue evidence="11">Whole animal</tissue>
    </source>
</reference>
<keyword evidence="4 8" id="KW-0297">G-protein coupled receptor</keyword>
<comment type="subcellular location">
    <subcellularLocation>
        <location evidence="1">Membrane</location>
        <topology evidence="1">Multi-pass membrane protein</topology>
    </subcellularLocation>
</comment>
<feature type="transmembrane region" description="Helical" evidence="9">
    <location>
        <begin position="129"/>
        <end position="150"/>
    </location>
</feature>
<dbReference type="PROSITE" id="PS00237">
    <property type="entry name" value="G_PROTEIN_RECEP_F1_1"/>
    <property type="match status" value="1"/>
</dbReference>
<dbReference type="PANTHER" id="PTHR45695">
    <property type="entry name" value="LEUCOKININ RECEPTOR-RELATED"/>
    <property type="match status" value="1"/>
</dbReference>
<evidence type="ECO:0000256" key="2">
    <source>
        <dbReference type="ARBA" id="ARBA00022692"/>
    </source>
</evidence>
<comment type="caution">
    <text evidence="11">The sequence shown here is derived from an EMBL/GenBank/DDBJ whole genome shotgun (WGS) entry which is preliminary data.</text>
</comment>
<keyword evidence="2 8" id="KW-0812">Transmembrane</keyword>
<dbReference type="STRING" id="46731.A0A3M6UYH4"/>
<feature type="transmembrane region" description="Helical" evidence="9">
    <location>
        <begin position="88"/>
        <end position="108"/>
    </location>
</feature>
<dbReference type="PANTHER" id="PTHR45695:SF9">
    <property type="entry name" value="LEUCOKININ RECEPTOR"/>
    <property type="match status" value="1"/>
</dbReference>
<evidence type="ECO:0000256" key="7">
    <source>
        <dbReference type="ARBA" id="ARBA00023224"/>
    </source>
</evidence>
<feature type="domain" description="G-protein coupled receptors family 1 profile" evidence="10">
    <location>
        <begin position="456"/>
        <end position="515"/>
    </location>
</feature>
<dbReference type="PROSITE" id="PS50262">
    <property type="entry name" value="G_PROTEIN_RECEP_F1_2"/>
    <property type="match status" value="2"/>
</dbReference>
<feature type="domain" description="G-protein coupled receptors family 1 profile" evidence="10">
    <location>
        <begin position="27"/>
        <end position="278"/>
    </location>
</feature>
<dbReference type="SMART" id="SM01381">
    <property type="entry name" value="7TM_GPCR_Srsx"/>
    <property type="match status" value="1"/>
</dbReference>
<feature type="transmembrane region" description="Helical" evidence="9">
    <location>
        <begin position="222"/>
        <end position="240"/>
    </location>
</feature>
<sequence>SLESNMELGFTLMPFSMAHFYVSEFTGNILLIYIVWRRRETRTLTSFLFVNMAIADLLIAVFQMPFSMAHFYVSEFTGAVGNLFYRSVMYLVNVSMTASIFSLVVMAFDRYFAVIHPLRRTIWFRRAKIILPVIWIASWTLMAVTPFSYMAEDSLGKCFYTDEHIARVPFWTYLLLINYIMPLAIISALYIIIARKIWFHEIPGQLECSKLQPDEQIPRKNVVRTLITVVVVFAVCWFPMQVLQMNFAVTAGMTWHPIAIYSIHWLGQANSAINPWLYIGLNGKMNAAFKRMIRCYGQANSAINPWLYIGLNGKMNAAFKRMIRCHRQGNTFWESNMELGFTLVYAVTMIVALQGNILLIYIVWRKRETRTADLLIAVLQMPSSIAHFYVSEFTGIALENAFIQTNISRGCPFGLTYCSSTTSCLLPSSIARKIWFHEIPGQLESSRLQPDEHIPRKKVVRTLIIVVVVFAVCWFPMQVRNMNIAVTAEITWHPIAIYFIYWLGQANSAINPWLYIGLNDKMNAAFKTMIRCHGQENTLLHRPSTATIRSNTAVTTV</sequence>
<dbReference type="Pfam" id="PF00001">
    <property type="entry name" value="7tm_1"/>
    <property type="match status" value="2"/>
</dbReference>
<accession>A0A3M6UYH4</accession>
<evidence type="ECO:0000256" key="4">
    <source>
        <dbReference type="ARBA" id="ARBA00023040"/>
    </source>
</evidence>
<feature type="non-terminal residue" evidence="11">
    <location>
        <position position="1"/>
    </location>
</feature>
<dbReference type="GO" id="GO:0004930">
    <property type="term" value="F:G protein-coupled receptor activity"/>
    <property type="evidence" value="ECO:0007669"/>
    <property type="project" value="UniProtKB-KW"/>
</dbReference>
<evidence type="ECO:0000313" key="12">
    <source>
        <dbReference type="Proteomes" id="UP000275408"/>
    </source>
</evidence>
<dbReference type="SUPFAM" id="SSF81321">
    <property type="entry name" value="Family A G protein-coupled receptor-like"/>
    <property type="match status" value="2"/>
</dbReference>
<dbReference type="Gene3D" id="1.20.1070.10">
    <property type="entry name" value="Rhodopsin 7-helix transmembrane proteins"/>
    <property type="match status" value="3"/>
</dbReference>
<keyword evidence="7 8" id="KW-0807">Transducer</keyword>
<evidence type="ECO:0000256" key="6">
    <source>
        <dbReference type="ARBA" id="ARBA00023170"/>
    </source>
</evidence>
<dbReference type="AlphaFoldDB" id="A0A3M6UYH4"/>
<evidence type="ECO:0000259" key="10">
    <source>
        <dbReference type="PROSITE" id="PS50262"/>
    </source>
</evidence>
<evidence type="ECO:0000256" key="1">
    <source>
        <dbReference type="ARBA" id="ARBA00004141"/>
    </source>
</evidence>
<proteinExistence type="inferred from homology"/>
<evidence type="ECO:0000313" key="11">
    <source>
        <dbReference type="EMBL" id="RMX58733.1"/>
    </source>
</evidence>
<gene>
    <name evidence="11" type="ORF">pdam_00009497</name>
</gene>
<feature type="transmembrane region" description="Helical" evidence="9">
    <location>
        <begin position="12"/>
        <end position="36"/>
    </location>
</feature>
<feature type="transmembrane region" description="Helical" evidence="9">
    <location>
        <begin position="343"/>
        <end position="364"/>
    </location>
</feature>
<keyword evidence="5 9" id="KW-0472">Membrane</keyword>
<evidence type="ECO:0000256" key="8">
    <source>
        <dbReference type="RuleBase" id="RU000688"/>
    </source>
</evidence>
<protein>
    <recommendedName>
        <fullName evidence="10">G-protein coupled receptors family 1 profile domain-containing protein</fullName>
    </recommendedName>
</protein>
<dbReference type="Proteomes" id="UP000275408">
    <property type="component" value="Unassembled WGS sequence"/>
</dbReference>
<comment type="similarity">
    <text evidence="8">Belongs to the G-protein coupled receptor 1 family.</text>
</comment>
<dbReference type="CDD" id="cd00637">
    <property type="entry name" value="7tm_classA_rhodopsin-like"/>
    <property type="match status" value="1"/>
</dbReference>
<keyword evidence="6 8" id="KW-0675">Receptor</keyword>
<dbReference type="EMBL" id="RCHS01000461">
    <property type="protein sequence ID" value="RMX58733.1"/>
    <property type="molecule type" value="Genomic_DNA"/>
</dbReference>
<dbReference type="PRINTS" id="PR00237">
    <property type="entry name" value="GPCRRHODOPSN"/>
</dbReference>
<feature type="transmembrane region" description="Helical" evidence="9">
    <location>
        <begin position="48"/>
        <end position="68"/>
    </location>
</feature>
<evidence type="ECO:0000256" key="5">
    <source>
        <dbReference type="ARBA" id="ARBA00023136"/>
    </source>
</evidence>
<organism evidence="11 12">
    <name type="scientific">Pocillopora damicornis</name>
    <name type="common">Cauliflower coral</name>
    <name type="synonym">Millepora damicornis</name>
    <dbReference type="NCBI Taxonomy" id="46731"/>
    <lineage>
        <taxon>Eukaryota</taxon>
        <taxon>Metazoa</taxon>
        <taxon>Cnidaria</taxon>
        <taxon>Anthozoa</taxon>
        <taxon>Hexacorallia</taxon>
        <taxon>Scleractinia</taxon>
        <taxon>Astrocoeniina</taxon>
        <taxon>Pocilloporidae</taxon>
        <taxon>Pocillopora</taxon>
    </lineage>
</organism>
<dbReference type="InterPro" id="IPR000276">
    <property type="entry name" value="GPCR_Rhodpsn"/>
</dbReference>
<feature type="transmembrane region" description="Helical" evidence="9">
    <location>
        <begin position="459"/>
        <end position="477"/>
    </location>
</feature>
<evidence type="ECO:0000256" key="3">
    <source>
        <dbReference type="ARBA" id="ARBA00022989"/>
    </source>
</evidence>
<name>A0A3M6UYH4_POCDA</name>
<keyword evidence="3 9" id="KW-1133">Transmembrane helix</keyword>